<accession>A0AA37GYV7</accession>
<comment type="caution">
    <text evidence="1">The sequence shown here is derived from an EMBL/GenBank/DDBJ whole genome shotgun (WGS) entry which is preliminary data.</text>
</comment>
<gene>
    <name evidence="1" type="ORF">ColLi_12702</name>
</gene>
<evidence type="ECO:0000313" key="2">
    <source>
        <dbReference type="Proteomes" id="UP001055172"/>
    </source>
</evidence>
<dbReference type="SUPFAM" id="SSF54001">
    <property type="entry name" value="Cysteine proteinases"/>
    <property type="match status" value="1"/>
</dbReference>
<dbReference type="InterPro" id="IPR038765">
    <property type="entry name" value="Papain-like_cys_pep_sf"/>
</dbReference>
<keyword evidence="2" id="KW-1185">Reference proteome</keyword>
<dbReference type="EMBL" id="BPPX01000046">
    <property type="protein sequence ID" value="GJC89864.1"/>
    <property type="molecule type" value="Genomic_DNA"/>
</dbReference>
<dbReference type="Proteomes" id="UP001055172">
    <property type="component" value="Unassembled WGS sequence"/>
</dbReference>
<dbReference type="Gene3D" id="3.40.395.10">
    <property type="entry name" value="Adenoviral Proteinase, Chain A"/>
    <property type="match status" value="1"/>
</dbReference>
<name>A0AA37GYV7_9PEZI</name>
<organism evidence="1 2">
    <name type="scientific">Colletotrichum liriopes</name>
    <dbReference type="NCBI Taxonomy" id="708192"/>
    <lineage>
        <taxon>Eukaryota</taxon>
        <taxon>Fungi</taxon>
        <taxon>Dikarya</taxon>
        <taxon>Ascomycota</taxon>
        <taxon>Pezizomycotina</taxon>
        <taxon>Sordariomycetes</taxon>
        <taxon>Hypocreomycetidae</taxon>
        <taxon>Glomerellales</taxon>
        <taxon>Glomerellaceae</taxon>
        <taxon>Colletotrichum</taxon>
        <taxon>Colletotrichum spaethianum species complex</taxon>
    </lineage>
</organism>
<evidence type="ECO:0000313" key="1">
    <source>
        <dbReference type="EMBL" id="GJC89864.1"/>
    </source>
</evidence>
<protein>
    <recommendedName>
        <fullName evidence="3">Ubiquitin-like protease family profile domain-containing protein</fullName>
    </recommendedName>
</protein>
<proteinExistence type="predicted"/>
<evidence type="ECO:0008006" key="3">
    <source>
        <dbReference type="Google" id="ProtNLM"/>
    </source>
</evidence>
<dbReference type="AlphaFoldDB" id="A0AA37GYV7"/>
<sequence>MAPHEPARETPWVDLAELLGCMARLEPGAWFNDVIINTLVLCLQSDSVAFIESLALKLAWHKWTNTPGWLSRALTRDMVLMLTHDQACSHWVLYLYLPASPTLHVYDPLGNDLAKHSPTTWIVAPFLARFGHLDTASVAILLEGQKQSKNCNCGVLVVAAAVLLARRNPQQGYAQSLPKDVNGDSLRRCFRAGLFSSTPTLPYEEGNLDAEAGISTGNAADTLVKIHQLATLFRLNRDVMGAVIPKGLRGCDSRARRFLTTEAELFSVGARAFGPEQPRRRHVDLLKEAFVVDEALAVEKARVMDASAMNAMVCRCHVI</sequence>
<reference evidence="1 2" key="1">
    <citation type="submission" date="2021-07" db="EMBL/GenBank/DDBJ databases">
        <title>Genome data of Colletotrichum spaethianum.</title>
        <authorList>
            <person name="Utami Y.D."/>
            <person name="Hiruma K."/>
        </authorList>
    </citation>
    <scope>NUCLEOTIDE SEQUENCE [LARGE SCALE GENOMIC DNA]</scope>
    <source>
        <strain evidence="1 2">MAFF 242679</strain>
    </source>
</reference>